<comment type="caution">
    <text evidence="2">The sequence shown here is derived from an EMBL/GenBank/DDBJ whole genome shotgun (WGS) entry which is preliminary data.</text>
</comment>
<accession>A0A420HWF2</accession>
<evidence type="ECO:0000313" key="3">
    <source>
        <dbReference type="Proteomes" id="UP000285405"/>
    </source>
</evidence>
<name>A0A420HWF2_9PEZI</name>
<feature type="region of interest" description="Disordered" evidence="1">
    <location>
        <begin position="28"/>
        <end position="59"/>
    </location>
</feature>
<sequence>ILPEYLVNPFRDFVADLNIVARCHFDRHVKGTPRPTPPYAMSKEERVGPNATVSNENPSITVPSQIKYSYATVTETLVPHFQDPIPPKPT</sequence>
<reference evidence="2 3" key="1">
    <citation type="journal article" date="2018" name="BMC Genomics">
        <title>Comparative genome analyses reveal sequence features reflecting distinct modes of host-adaptation between dicot and monocot powdery mildew.</title>
        <authorList>
            <person name="Wu Y."/>
            <person name="Ma X."/>
            <person name="Pan Z."/>
            <person name="Kale S.D."/>
            <person name="Song Y."/>
            <person name="King H."/>
            <person name="Zhang Q."/>
            <person name="Presley C."/>
            <person name="Deng X."/>
            <person name="Wei C.I."/>
            <person name="Xiao S."/>
        </authorList>
    </citation>
    <scope>NUCLEOTIDE SEQUENCE [LARGE SCALE GENOMIC DNA]</scope>
    <source>
        <strain evidence="2">UCSC1</strain>
    </source>
</reference>
<protein>
    <submittedName>
        <fullName evidence="2">Uncharacterized protein</fullName>
    </submittedName>
</protein>
<dbReference type="EMBL" id="MCBR01015313">
    <property type="protein sequence ID" value="RKF61794.1"/>
    <property type="molecule type" value="Genomic_DNA"/>
</dbReference>
<dbReference type="OrthoDB" id="4526357at2759"/>
<dbReference type="Proteomes" id="UP000285405">
    <property type="component" value="Unassembled WGS sequence"/>
</dbReference>
<gene>
    <name evidence="2" type="ORF">GcC1_153019</name>
</gene>
<proteinExistence type="predicted"/>
<evidence type="ECO:0000256" key="1">
    <source>
        <dbReference type="SAM" id="MobiDB-lite"/>
    </source>
</evidence>
<feature type="non-terminal residue" evidence="2">
    <location>
        <position position="90"/>
    </location>
</feature>
<evidence type="ECO:0000313" key="2">
    <source>
        <dbReference type="EMBL" id="RKF61794.1"/>
    </source>
</evidence>
<dbReference type="AlphaFoldDB" id="A0A420HWF2"/>
<feature type="non-terminal residue" evidence="2">
    <location>
        <position position="1"/>
    </location>
</feature>
<organism evidence="2 3">
    <name type="scientific">Golovinomyces cichoracearum</name>
    <dbReference type="NCBI Taxonomy" id="62708"/>
    <lineage>
        <taxon>Eukaryota</taxon>
        <taxon>Fungi</taxon>
        <taxon>Dikarya</taxon>
        <taxon>Ascomycota</taxon>
        <taxon>Pezizomycotina</taxon>
        <taxon>Leotiomycetes</taxon>
        <taxon>Erysiphales</taxon>
        <taxon>Erysiphaceae</taxon>
        <taxon>Golovinomyces</taxon>
    </lineage>
</organism>